<evidence type="ECO:0000313" key="8">
    <source>
        <dbReference type="RefSeq" id="XP_041630781.2"/>
    </source>
</evidence>
<evidence type="ECO:0000256" key="2">
    <source>
        <dbReference type="ARBA" id="ARBA00022692"/>
    </source>
</evidence>
<dbReference type="InterPro" id="IPR050584">
    <property type="entry name" value="Cholesterol_7-desaturase"/>
</dbReference>
<keyword evidence="2" id="KW-0812">Transmembrane</keyword>
<dbReference type="PANTHER" id="PTHR21266:SF32">
    <property type="entry name" value="CHOLESTEROL 7-DESATURASE NVD"/>
    <property type="match status" value="1"/>
</dbReference>
<evidence type="ECO:0000313" key="7">
    <source>
        <dbReference type="Proteomes" id="UP001652661"/>
    </source>
</evidence>
<comment type="subcellular location">
    <subcellularLocation>
        <location evidence="1">Membrane</location>
    </subcellularLocation>
</comment>
<dbReference type="Proteomes" id="UP001652661">
    <property type="component" value="Chromosome 3R"/>
</dbReference>
<keyword evidence="4" id="KW-0560">Oxidoreductase</keyword>
<keyword evidence="3" id="KW-1133">Transmembrane helix</keyword>
<evidence type="ECO:0000256" key="3">
    <source>
        <dbReference type="ARBA" id="ARBA00022989"/>
    </source>
</evidence>
<name>A0ABM3C4Z1_DROKI</name>
<feature type="domain" description="3-ketosteroid-9-alpha-monooxygenase oxygenase component-like C-terminal" evidence="6">
    <location>
        <begin position="29"/>
        <end position="243"/>
    </location>
</feature>
<evidence type="ECO:0000256" key="5">
    <source>
        <dbReference type="ARBA" id="ARBA00023136"/>
    </source>
</evidence>
<evidence type="ECO:0000259" key="6">
    <source>
        <dbReference type="Pfam" id="PF19298"/>
    </source>
</evidence>
<dbReference type="RefSeq" id="XP_041630781.2">
    <property type="nucleotide sequence ID" value="XM_041774847.2"/>
</dbReference>
<reference evidence="8" key="1">
    <citation type="submission" date="2025-08" db="UniProtKB">
        <authorList>
            <consortium name="RefSeq"/>
        </authorList>
    </citation>
    <scope>IDENTIFICATION</scope>
    <source>
        <strain evidence="8">14028-0561.14</strain>
        <tissue evidence="8">Whole fly</tissue>
    </source>
</reference>
<keyword evidence="5" id="KW-0472">Membrane</keyword>
<dbReference type="Gene3D" id="3.90.380.10">
    <property type="entry name" value="Naphthalene 1,2-dioxygenase Alpha Subunit, Chain A, domain 1"/>
    <property type="match status" value="1"/>
</dbReference>
<dbReference type="GeneID" id="108077352"/>
<evidence type="ECO:0000256" key="1">
    <source>
        <dbReference type="ARBA" id="ARBA00004370"/>
    </source>
</evidence>
<dbReference type="SUPFAM" id="SSF55961">
    <property type="entry name" value="Bet v1-like"/>
    <property type="match status" value="1"/>
</dbReference>
<evidence type="ECO:0000256" key="4">
    <source>
        <dbReference type="ARBA" id="ARBA00023002"/>
    </source>
</evidence>
<proteinExistence type="predicted"/>
<accession>A0ABM3C4Z1</accession>
<sequence length="258" mass="30109">MNIPYSKSVPKGSKLRKWISQEINGYIFIWYHSEPTEIPWDLSLSMEGLQENFVYHGQNSFLINCHIQEIPENGADLAHFDAIHKKNFIAEFLAPKNISAERFGHHHWTASWFPRFGKSKHLAEVNLTHALVIFGKYYCFRMDISGRQIGPSFVCLKINSTLLGNFQVFQSITPMGPLLQKVVHRFYAPRCFAPLMKIFICGESLMFQRDINIWNNKMFRRSPILAKEDASIKKFRMWFSQFYTLNSKPFTEATTVGW</sequence>
<organism evidence="7 8">
    <name type="scientific">Drosophila kikkawai</name>
    <name type="common">Fruit fly</name>
    <dbReference type="NCBI Taxonomy" id="30033"/>
    <lineage>
        <taxon>Eukaryota</taxon>
        <taxon>Metazoa</taxon>
        <taxon>Ecdysozoa</taxon>
        <taxon>Arthropoda</taxon>
        <taxon>Hexapoda</taxon>
        <taxon>Insecta</taxon>
        <taxon>Pterygota</taxon>
        <taxon>Neoptera</taxon>
        <taxon>Endopterygota</taxon>
        <taxon>Diptera</taxon>
        <taxon>Brachycera</taxon>
        <taxon>Muscomorpha</taxon>
        <taxon>Ephydroidea</taxon>
        <taxon>Drosophilidae</taxon>
        <taxon>Drosophila</taxon>
        <taxon>Sophophora</taxon>
    </lineage>
</organism>
<protein>
    <submittedName>
        <fullName evidence="8">Cholesterol 7-desaturase nvd</fullName>
    </submittedName>
</protein>
<dbReference type="InterPro" id="IPR045605">
    <property type="entry name" value="KshA-like_C"/>
</dbReference>
<dbReference type="PANTHER" id="PTHR21266">
    <property type="entry name" value="IRON-SULFUR DOMAIN CONTAINING PROTEIN"/>
    <property type="match status" value="1"/>
</dbReference>
<keyword evidence="7" id="KW-1185">Reference proteome</keyword>
<gene>
    <name evidence="8" type="primary">nvd</name>
</gene>
<dbReference type="Pfam" id="PF19298">
    <property type="entry name" value="KshA_C"/>
    <property type="match status" value="1"/>
</dbReference>